<comment type="catalytic activity">
    <reaction evidence="4">
        <text>3',3'-c-di-GMP + H2O = 5'-phosphoguanylyl(3'-&gt;5')guanosine + H(+)</text>
        <dbReference type="Rhea" id="RHEA:24902"/>
        <dbReference type="ChEBI" id="CHEBI:15377"/>
        <dbReference type="ChEBI" id="CHEBI:15378"/>
        <dbReference type="ChEBI" id="CHEBI:58754"/>
        <dbReference type="ChEBI" id="CHEBI:58805"/>
        <dbReference type="EC" id="3.1.4.52"/>
    </reaction>
    <physiologicalReaction direction="left-to-right" evidence="4">
        <dbReference type="Rhea" id="RHEA:24903"/>
    </physiologicalReaction>
</comment>
<dbReference type="PROSITE" id="PS50883">
    <property type="entry name" value="EAL"/>
    <property type="match status" value="1"/>
</dbReference>
<dbReference type="Gene3D" id="3.30.70.270">
    <property type="match status" value="1"/>
</dbReference>
<dbReference type="Gene3D" id="6.10.340.10">
    <property type="match status" value="1"/>
</dbReference>
<feature type="coiled-coil region" evidence="5">
    <location>
        <begin position="454"/>
        <end position="481"/>
    </location>
</feature>
<comment type="cofactor">
    <cofactor evidence="1">
        <name>Mg(2+)</name>
        <dbReference type="ChEBI" id="CHEBI:18420"/>
    </cofactor>
</comment>
<name>A0A099KWV2_COLPS</name>
<dbReference type="GO" id="GO:0071111">
    <property type="term" value="F:cyclic-guanylate-specific phosphodiesterase activity"/>
    <property type="evidence" value="ECO:0007669"/>
    <property type="project" value="UniProtKB-EC"/>
</dbReference>
<dbReference type="InterPro" id="IPR029787">
    <property type="entry name" value="Nucleotide_cyclase"/>
</dbReference>
<dbReference type="AlphaFoldDB" id="A0A099KWV2"/>
<dbReference type="RefSeq" id="WP_033092580.1">
    <property type="nucleotide sequence ID" value="NZ_JQED01000005.1"/>
</dbReference>
<dbReference type="EC" id="3.1.4.52" evidence="2"/>
<dbReference type="CDD" id="cd01949">
    <property type="entry name" value="GGDEF"/>
    <property type="match status" value="1"/>
</dbReference>
<evidence type="ECO:0000256" key="5">
    <source>
        <dbReference type="SAM" id="Coils"/>
    </source>
</evidence>
<reference evidence="9 10" key="1">
    <citation type="submission" date="2014-08" db="EMBL/GenBank/DDBJ databases">
        <title>Genomic and Phenotypic Diversity of Colwellia psychrerythraea strains from Disparate Marine Basins.</title>
        <authorList>
            <person name="Techtmann S.M."/>
            <person name="Stelling S.C."/>
            <person name="Utturkar S.M."/>
            <person name="Alshibli N."/>
            <person name="Harris A."/>
            <person name="Brown S.D."/>
            <person name="Hazen T.C."/>
        </authorList>
    </citation>
    <scope>NUCLEOTIDE SEQUENCE [LARGE SCALE GENOMIC DNA]</scope>
    <source>
        <strain evidence="9 10">ND2E</strain>
    </source>
</reference>
<dbReference type="FunFam" id="3.20.20.450:FF:000001">
    <property type="entry name" value="Cyclic di-GMP phosphodiesterase yahA"/>
    <property type="match status" value="1"/>
</dbReference>
<dbReference type="OrthoDB" id="9804951at2"/>
<proteinExistence type="predicted"/>
<dbReference type="Gene3D" id="3.20.20.450">
    <property type="entry name" value="EAL domain"/>
    <property type="match status" value="1"/>
</dbReference>
<dbReference type="InterPro" id="IPR035919">
    <property type="entry name" value="EAL_sf"/>
</dbReference>
<comment type="caution">
    <text evidence="9">The sequence shown here is derived from an EMBL/GenBank/DDBJ whole genome shotgun (WGS) entry which is preliminary data.</text>
</comment>
<evidence type="ECO:0000256" key="4">
    <source>
        <dbReference type="ARBA" id="ARBA00051114"/>
    </source>
</evidence>
<dbReference type="SMART" id="SM00052">
    <property type="entry name" value="EAL"/>
    <property type="match status" value="1"/>
</dbReference>
<dbReference type="Proteomes" id="UP000029843">
    <property type="component" value="Unassembled WGS sequence"/>
</dbReference>
<dbReference type="InterPro" id="IPR001633">
    <property type="entry name" value="EAL_dom"/>
</dbReference>
<gene>
    <name evidence="9" type="ORF">ND2E_1844</name>
</gene>
<sequence length="921" mass="104077">MSSNRSIVKAKNTILFKFSFGMTLLFLVMTAATYMVVDLVVKDYLVNKNKESIDDIGSHIVSEISQRISVAETLTRHLAAAGETWPQDPELFYKVIPQMLDMNEYKDIIAGGGVWPEPLQFTPGVVRRSFFWGRDNVGKLQYFDQYNDIEGTGYHDEEWYVPGRYSKQGECLWSKSYMDPYTLAPMVTCTVAMFKQGIFSGNATVDVSLQNLKSILRQGSAKLRGYAYAVDRNNKFLSFPDDELTKISNRVSNHLTQEYITVNQLAEKLGSFKPVADILTGINQSLIQSITDHKNLPADNLTAQNKQISPLNAQIISAKVLAQQDQNEHRNTKTISMLSKQDFLLGEPVIISVFMIPKTLWKVVVVTPQQVAIISASKVANLILMLLIAIMIIAAFLGFIYCRRSLIVPIYQMVNQLQRPTKEGESVSPELLDDQRKDEFGLLAYHFNQSKMALDNNNRDLKLQINERKQAENQLKHLALHDPLTGLPNRLLFQDRLQQAIALSNRHQHKFAVFFMDLDNFKIINDTMGHEAGDELLKEVSSRLSDTGRKMDTVARLGGDEFAFIITKVDAVKDAVSFAKRLNKLLKIPVEVNGNNINMGSSIGITIYPDDAANSEELLRNADIAMYQAKDDGRNTVRFFTREMNAKLQKNKEILTDLTESLTQEHFELYYQPLFTIEQDTLVGAEALIRWHHPEKGMVPPDKFIAVAEKSGLINELGDWVLAQACREIKNFVNVGITDFKIAINISPVQFRRKDLLQHMLMILARHDVSPDFIELEITEGAVMDNVDQAIETMQALHDAGFQLAMDDFGTGYSSLSYLKRFPIQKMKIDRSFISDLENDDDSKSITTAIIQMSHSLGLHVLAEGVETEAQLHYLQDEKCDYVQGYYTGKPMPASAFIKKFSVSEESKYPNGKWTVSTTAT</sequence>
<dbReference type="PROSITE" id="PS50887">
    <property type="entry name" value="GGDEF"/>
    <property type="match status" value="1"/>
</dbReference>
<dbReference type="CDD" id="cd12913">
    <property type="entry name" value="PDC1_MCP_like"/>
    <property type="match status" value="1"/>
</dbReference>
<keyword evidence="5" id="KW-0175">Coiled coil</keyword>
<evidence type="ECO:0000259" key="8">
    <source>
        <dbReference type="PROSITE" id="PS50887"/>
    </source>
</evidence>
<dbReference type="Pfam" id="PF00990">
    <property type="entry name" value="GGDEF"/>
    <property type="match status" value="1"/>
</dbReference>
<dbReference type="SMART" id="SM00267">
    <property type="entry name" value="GGDEF"/>
    <property type="match status" value="1"/>
</dbReference>
<dbReference type="Gene3D" id="3.30.450.20">
    <property type="entry name" value="PAS domain"/>
    <property type="match status" value="1"/>
</dbReference>
<feature type="domain" description="GGDEF" evidence="8">
    <location>
        <begin position="509"/>
        <end position="642"/>
    </location>
</feature>
<protein>
    <recommendedName>
        <fullName evidence="2">cyclic-guanylate-specific phosphodiesterase</fullName>
        <ecNumber evidence="2">3.1.4.52</ecNumber>
    </recommendedName>
</protein>
<organism evidence="9 10">
    <name type="scientific">Colwellia psychrerythraea</name>
    <name type="common">Vibrio psychroerythus</name>
    <dbReference type="NCBI Taxonomy" id="28229"/>
    <lineage>
        <taxon>Bacteria</taxon>
        <taxon>Pseudomonadati</taxon>
        <taxon>Pseudomonadota</taxon>
        <taxon>Gammaproteobacteria</taxon>
        <taxon>Alteromonadales</taxon>
        <taxon>Colwelliaceae</taxon>
        <taxon>Colwellia</taxon>
    </lineage>
</organism>
<dbReference type="SUPFAM" id="SSF141868">
    <property type="entry name" value="EAL domain-like"/>
    <property type="match status" value="1"/>
</dbReference>
<dbReference type="InterPro" id="IPR000160">
    <property type="entry name" value="GGDEF_dom"/>
</dbReference>
<dbReference type="InterPro" id="IPR043128">
    <property type="entry name" value="Rev_trsase/Diguanyl_cyclase"/>
</dbReference>
<dbReference type="SUPFAM" id="SSF55073">
    <property type="entry name" value="Nucleotide cyclase"/>
    <property type="match status" value="1"/>
</dbReference>
<dbReference type="NCBIfam" id="TIGR00254">
    <property type="entry name" value="GGDEF"/>
    <property type="match status" value="1"/>
</dbReference>
<evidence type="ECO:0000313" key="10">
    <source>
        <dbReference type="Proteomes" id="UP000029843"/>
    </source>
</evidence>
<dbReference type="CDD" id="cd01948">
    <property type="entry name" value="EAL"/>
    <property type="match status" value="1"/>
</dbReference>
<evidence type="ECO:0000256" key="6">
    <source>
        <dbReference type="SAM" id="Phobius"/>
    </source>
</evidence>
<dbReference type="FunFam" id="3.30.70.270:FF:000001">
    <property type="entry name" value="Diguanylate cyclase domain protein"/>
    <property type="match status" value="1"/>
</dbReference>
<dbReference type="InterPro" id="IPR052155">
    <property type="entry name" value="Biofilm_reg_signaling"/>
</dbReference>
<dbReference type="PATRIC" id="fig|28229.4.peg.860"/>
<dbReference type="EMBL" id="JQED01000005">
    <property type="protein sequence ID" value="KGJ94655.1"/>
    <property type="molecule type" value="Genomic_DNA"/>
</dbReference>
<evidence type="ECO:0000259" key="7">
    <source>
        <dbReference type="PROSITE" id="PS50883"/>
    </source>
</evidence>
<evidence type="ECO:0000256" key="3">
    <source>
        <dbReference type="ARBA" id="ARBA00022636"/>
    </source>
</evidence>
<keyword evidence="6" id="KW-0812">Transmembrane</keyword>
<dbReference type="Pfam" id="PF00563">
    <property type="entry name" value="EAL"/>
    <property type="match status" value="1"/>
</dbReference>
<dbReference type="GO" id="GO:0071732">
    <property type="term" value="P:cellular response to nitric oxide"/>
    <property type="evidence" value="ECO:0007669"/>
    <property type="project" value="UniProtKB-ARBA"/>
</dbReference>
<evidence type="ECO:0000313" key="9">
    <source>
        <dbReference type="EMBL" id="KGJ94655.1"/>
    </source>
</evidence>
<feature type="transmembrane region" description="Helical" evidence="6">
    <location>
        <begin position="379"/>
        <end position="401"/>
    </location>
</feature>
<keyword evidence="6" id="KW-1133">Transmembrane helix</keyword>
<feature type="transmembrane region" description="Helical" evidence="6">
    <location>
        <begin position="20"/>
        <end position="41"/>
    </location>
</feature>
<keyword evidence="3" id="KW-0973">c-di-GMP</keyword>
<feature type="domain" description="EAL" evidence="7">
    <location>
        <begin position="651"/>
        <end position="905"/>
    </location>
</feature>
<dbReference type="PANTHER" id="PTHR44757:SF2">
    <property type="entry name" value="BIOFILM ARCHITECTURE MAINTENANCE PROTEIN MBAA"/>
    <property type="match status" value="1"/>
</dbReference>
<keyword evidence="6" id="KW-0472">Membrane</keyword>
<evidence type="ECO:0000256" key="2">
    <source>
        <dbReference type="ARBA" id="ARBA00012282"/>
    </source>
</evidence>
<dbReference type="Pfam" id="PF22673">
    <property type="entry name" value="MCP-like_PDC_1"/>
    <property type="match status" value="1"/>
</dbReference>
<dbReference type="PANTHER" id="PTHR44757">
    <property type="entry name" value="DIGUANYLATE CYCLASE DGCP"/>
    <property type="match status" value="1"/>
</dbReference>
<accession>A0A099KWV2</accession>
<evidence type="ECO:0000256" key="1">
    <source>
        <dbReference type="ARBA" id="ARBA00001946"/>
    </source>
</evidence>